<dbReference type="RefSeq" id="WP_150310626.1">
    <property type="nucleotide sequence ID" value="NZ_VMSO01000006.1"/>
</dbReference>
<protein>
    <recommendedName>
        <fullName evidence="2">AraC-type arabinose-binding/dimerisation domain-containing protein</fullName>
    </recommendedName>
</protein>
<dbReference type="OrthoDB" id="9816335at2"/>
<name>A0A5M9I219_9FIRM</name>
<dbReference type="AlphaFoldDB" id="A0A5M9I219"/>
<dbReference type="InterPro" id="IPR014710">
    <property type="entry name" value="RmlC-like_jellyroll"/>
</dbReference>
<evidence type="ECO:0000313" key="4">
    <source>
        <dbReference type="Proteomes" id="UP000322025"/>
    </source>
</evidence>
<dbReference type="Proteomes" id="UP000322025">
    <property type="component" value="Unassembled WGS sequence"/>
</dbReference>
<dbReference type="GO" id="GO:0006355">
    <property type="term" value="P:regulation of DNA-templated transcription"/>
    <property type="evidence" value="ECO:0007669"/>
    <property type="project" value="InterPro"/>
</dbReference>
<dbReference type="InterPro" id="IPR037923">
    <property type="entry name" value="HTH-like"/>
</dbReference>
<dbReference type="InterPro" id="IPR003313">
    <property type="entry name" value="AraC-bd"/>
</dbReference>
<proteinExistence type="predicted"/>
<evidence type="ECO:0000259" key="2">
    <source>
        <dbReference type="Pfam" id="PF02311"/>
    </source>
</evidence>
<reference evidence="3" key="1">
    <citation type="submission" date="2019-07" db="EMBL/GenBank/DDBJ databases">
        <authorList>
            <person name="Wongkuna S."/>
            <person name="Scaria J."/>
        </authorList>
    </citation>
    <scope>NUCLEOTIDE SEQUENCE [LARGE SCALE GENOMIC DNA]</scope>
    <source>
        <strain evidence="3">SW178</strain>
    </source>
</reference>
<comment type="caution">
    <text evidence="3">The sequence shown here is derived from an EMBL/GenBank/DDBJ whole genome shotgun (WGS) entry which is preliminary data.</text>
</comment>
<dbReference type="SUPFAM" id="SSF51215">
    <property type="entry name" value="Regulatory protein AraC"/>
    <property type="match status" value="1"/>
</dbReference>
<feature type="domain" description="AraC-type arabinose-binding/dimerisation" evidence="2">
    <location>
        <begin position="81"/>
        <end position="158"/>
    </location>
</feature>
<gene>
    <name evidence="3" type="ORF">FNY66_06540</name>
</gene>
<evidence type="ECO:0000313" key="3">
    <source>
        <dbReference type="EMBL" id="KAA8501809.1"/>
    </source>
</evidence>
<keyword evidence="1" id="KW-0238">DNA-binding</keyword>
<dbReference type="Pfam" id="PF02311">
    <property type="entry name" value="AraC_binding"/>
    <property type="match status" value="1"/>
</dbReference>
<sequence length="167" mass="19469">MWTELLDEFERQEKEDKDRMTTMLETAIREELDCPEHYIDILRGSSFRPGDILRLSVKDTPERVSSGVSIRKHTLCQIPYYHTHDFYELIYVYQGNAGQYLPGEKTAFKMSAGDICLLTPGKIHAMLPSEEDDIILKMILPRQLMRQILEELRSEEQHKERAGLCGH</sequence>
<dbReference type="GO" id="GO:0003677">
    <property type="term" value="F:DNA binding"/>
    <property type="evidence" value="ECO:0007669"/>
    <property type="project" value="UniProtKB-KW"/>
</dbReference>
<dbReference type="EMBL" id="VMSO01000006">
    <property type="protein sequence ID" value="KAA8501809.1"/>
    <property type="molecule type" value="Genomic_DNA"/>
</dbReference>
<dbReference type="Gene3D" id="2.60.120.10">
    <property type="entry name" value="Jelly Rolls"/>
    <property type="match status" value="1"/>
</dbReference>
<evidence type="ECO:0000256" key="1">
    <source>
        <dbReference type="ARBA" id="ARBA00023125"/>
    </source>
</evidence>
<keyword evidence="4" id="KW-1185">Reference proteome</keyword>
<organism evidence="3 4">
    <name type="scientific">Mediterraneibacter catenae</name>
    <dbReference type="NCBI Taxonomy" id="2594882"/>
    <lineage>
        <taxon>Bacteria</taxon>
        <taxon>Bacillati</taxon>
        <taxon>Bacillota</taxon>
        <taxon>Clostridia</taxon>
        <taxon>Lachnospirales</taxon>
        <taxon>Lachnospiraceae</taxon>
        <taxon>Mediterraneibacter</taxon>
    </lineage>
</organism>
<accession>A0A5M9I219</accession>